<evidence type="ECO:0000256" key="3">
    <source>
        <dbReference type="ARBA" id="ARBA00008919"/>
    </source>
</evidence>
<dbReference type="AlphaFoldDB" id="A0AA88HEY4"/>
<keyword evidence="7" id="KW-0735">Signal-anchor</keyword>
<protein>
    <recommendedName>
        <fullName evidence="11">Fucosyltransferase</fullName>
        <ecNumber evidence="11">2.4.1.-</ecNumber>
    </recommendedName>
</protein>
<dbReference type="InterPro" id="IPR055270">
    <property type="entry name" value="Glyco_tran_10_C"/>
</dbReference>
<evidence type="ECO:0000259" key="12">
    <source>
        <dbReference type="Pfam" id="PF00852"/>
    </source>
</evidence>
<sequence length="420" mass="48680">MFTKQILRFVFLWFKYSYAFGHRILWWTPFVNSEDFPINCGSRTCLISDNRSESDQASVITFYGTDFKPYDVPIPRKNQVWAILHEESPKNNPILCNPALAEFFNYSATYSQFSDIPLTLVHLKSIEQIIDLAYFKSTQEKSIVAKKEGLASIIYVQSACDAPSQRDIYVKELMKFVSIDSYGKCLNNKPLPTSLRNPTGSMEEPQFLDLISKYKFAIAFENAVTDDYITEKLWRPIRLGTVPIYLGAPNIKKWLPHENAAIVVTDFDSPKSLANYLHALNLDDEAYNQHLQHKMDQRVQNEKLLDAFKAKSWRDENGESFIDSFHCYLCEEAHKIDDLRQLDRHYSHHSDLRVFSCPLPTDPLTGIVNPSVWWTEYFVDSFLEGDVAQSFLKKNQNFSHDEFSNEVIRHLSHNPTIDEL</sequence>
<keyword evidence="11" id="KW-0333">Golgi apparatus</keyword>
<name>A0AA88HEY4_ARTSF</name>
<dbReference type="GO" id="GO:0032580">
    <property type="term" value="C:Golgi cisterna membrane"/>
    <property type="evidence" value="ECO:0007669"/>
    <property type="project" value="UniProtKB-SubCell"/>
</dbReference>
<keyword evidence="6 11" id="KW-0812">Transmembrane</keyword>
<dbReference type="InterPro" id="IPR038577">
    <property type="entry name" value="GT10-like_C_sf"/>
</dbReference>
<dbReference type="InterPro" id="IPR001503">
    <property type="entry name" value="Glyco_trans_10"/>
</dbReference>
<keyword evidence="9" id="KW-0472">Membrane</keyword>
<evidence type="ECO:0000256" key="9">
    <source>
        <dbReference type="ARBA" id="ARBA00023136"/>
    </source>
</evidence>
<dbReference type="Gene3D" id="3.40.50.11660">
    <property type="entry name" value="Glycosyl transferase family 10, C-terminal domain"/>
    <property type="match status" value="1"/>
</dbReference>
<proteinExistence type="inferred from homology"/>
<dbReference type="SUPFAM" id="SSF53756">
    <property type="entry name" value="UDP-Glycosyltransferase/glycogen phosphorylase"/>
    <property type="match status" value="1"/>
</dbReference>
<evidence type="ECO:0000256" key="10">
    <source>
        <dbReference type="ARBA" id="ARBA00023180"/>
    </source>
</evidence>
<evidence type="ECO:0000256" key="8">
    <source>
        <dbReference type="ARBA" id="ARBA00022989"/>
    </source>
</evidence>
<comment type="similarity">
    <text evidence="3 11">Belongs to the glycosyltransferase 10 family.</text>
</comment>
<evidence type="ECO:0000313" key="15">
    <source>
        <dbReference type="Proteomes" id="UP001187531"/>
    </source>
</evidence>
<keyword evidence="4 11" id="KW-0328">Glycosyltransferase</keyword>
<dbReference type="Pfam" id="PF17039">
    <property type="entry name" value="Glyco_tran_10_N"/>
    <property type="match status" value="1"/>
</dbReference>
<keyword evidence="8" id="KW-1133">Transmembrane helix</keyword>
<evidence type="ECO:0000256" key="4">
    <source>
        <dbReference type="ARBA" id="ARBA00022676"/>
    </source>
</evidence>
<evidence type="ECO:0000256" key="5">
    <source>
        <dbReference type="ARBA" id="ARBA00022679"/>
    </source>
</evidence>
<reference evidence="14" key="1">
    <citation type="submission" date="2023-07" db="EMBL/GenBank/DDBJ databases">
        <title>Chromosome-level genome assembly of Artemia franciscana.</title>
        <authorList>
            <person name="Jo E."/>
        </authorList>
    </citation>
    <scope>NUCLEOTIDE SEQUENCE</scope>
    <source>
        <tissue evidence="14">Whole body</tissue>
    </source>
</reference>
<dbReference type="EC" id="2.4.1.-" evidence="11"/>
<evidence type="ECO:0000259" key="13">
    <source>
        <dbReference type="Pfam" id="PF17039"/>
    </source>
</evidence>
<dbReference type="FunFam" id="3.40.50.11660:FF:000002">
    <property type="entry name" value="Alpha-(1,3)-fucosyltransferase"/>
    <property type="match status" value="1"/>
</dbReference>
<evidence type="ECO:0000256" key="6">
    <source>
        <dbReference type="ARBA" id="ARBA00022692"/>
    </source>
</evidence>
<gene>
    <name evidence="14" type="ORF">QYM36_016304</name>
</gene>
<dbReference type="PANTHER" id="PTHR11929">
    <property type="entry name" value="ALPHA- 1,3 -FUCOSYLTRANSFERASE"/>
    <property type="match status" value="1"/>
</dbReference>
<dbReference type="InterPro" id="IPR031481">
    <property type="entry name" value="Glyco_tran_10_N"/>
</dbReference>
<dbReference type="Pfam" id="PF00852">
    <property type="entry name" value="Glyco_transf_10"/>
    <property type="match status" value="1"/>
</dbReference>
<evidence type="ECO:0000256" key="7">
    <source>
        <dbReference type="ARBA" id="ARBA00022968"/>
    </source>
</evidence>
<dbReference type="GO" id="GO:0046920">
    <property type="term" value="F:alpha-(1-&gt;3)-fucosyltransferase activity"/>
    <property type="evidence" value="ECO:0007669"/>
    <property type="project" value="TreeGrafter"/>
</dbReference>
<dbReference type="PANTHER" id="PTHR11929:SF194">
    <property type="entry name" value="ALPHA-(1,3)-FUCOSYLTRANSFERASE 10"/>
    <property type="match status" value="1"/>
</dbReference>
<dbReference type="EMBL" id="JAVRJZ010000020">
    <property type="protein sequence ID" value="KAK2706221.1"/>
    <property type="molecule type" value="Genomic_DNA"/>
</dbReference>
<evidence type="ECO:0000256" key="11">
    <source>
        <dbReference type="RuleBase" id="RU003832"/>
    </source>
</evidence>
<comment type="subcellular location">
    <subcellularLocation>
        <location evidence="1 11">Golgi apparatus</location>
        <location evidence="1 11">Golgi stack membrane</location>
        <topology evidence="1 11">Single-pass type II membrane protein</topology>
    </subcellularLocation>
</comment>
<comment type="pathway">
    <text evidence="2">Protein modification; protein glycosylation.</text>
</comment>
<organism evidence="14 15">
    <name type="scientific">Artemia franciscana</name>
    <name type="common">Brine shrimp</name>
    <name type="synonym">Artemia sanfranciscana</name>
    <dbReference type="NCBI Taxonomy" id="6661"/>
    <lineage>
        <taxon>Eukaryota</taxon>
        <taxon>Metazoa</taxon>
        <taxon>Ecdysozoa</taxon>
        <taxon>Arthropoda</taxon>
        <taxon>Crustacea</taxon>
        <taxon>Branchiopoda</taxon>
        <taxon>Anostraca</taxon>
        <taxon>Artemiidae</taxon>
        <taxon>Artemia</taxon>
    </lineage>
</organism>
<comment type="caution">
    <text evidence="14">The sequence shown here is derived from an EMBL/GenBank/DDBJ whole genome shotgun (WGS) entry which is preliminary data.</text>
</comment>
<evidence type="ECO:0000313" key="14">
    <source>
        <dbReference type="EMBL" id="KAK2706221.1"/>
    </source>
</evidence>
<evidence type="ECO:0000256" key="1">
    <source>
        <dbReference type="ARBA" id="ARBA00004447"/>
    </source>
</evidence>
<accession>A0AA88HEY4</accession>
<evidence type="ECO:0000256" key="2">
    <source>
        <dbReference type="ARBA" id="ARBA00004922"/>
    </source>
</evidence>
<keyword evidence="10" id="KW-0325">Glycoprotein</keyword>
<keyword evidence="5 11" id="KW-0808">Transferase</keyword>
<dbReference type="Proteomes" id="UP001187531">
    <property type="component" value="Unassembled WGS sequence"/>
</dbReference>
<keyword evidence="15" id="KW-1185">Reference proteome</keyword>
<feature type="domain" description="Fucosyltransferase N-terminal" evidence="13">
    <location>
        <begin position="24"/>
        <end position="118"/>
    </location>
</feature>
<feature type="domain" description="Fucosyltransferase C-terminal" evidence="12">
    <location>
        <begin position="153"/>
        <end position="337"/>
    </location>
</feature>